<dbReference type="GeneID" id="54468579"/>
<sequence>MDAVVSRDGSAVVLTSESVKMKANSAASIRLLDLTNEILLEITSLLPDRHFRCSLFEGAAKQSFELADLRNARLVCKAVAAIGDLWLTTNLTRLYLDASPKSLRTFEAVCGHPLYSKAIREIVYIGSRIADNLRDWKEYYKQAVDWYMYESIRAGEFYEVETWPYDHDKTLERFSPSLTPEVVQAMERMHKVYIQRLDRQESELHSKADLIGLTKAFENMPNVTSLGFITSTETGAVGWNMPEIWHDNDGTIVGYDTTIFQPHKMRRIWSCESFGECDECDKADMFAEGSFLYQRESWQGFDTLMEALLDSKNTISQLKLGDNETRIPVDFLRPYPAQVHVNTGRVFANLKQIYISFSMEYQGFAARTLFSPNAHPLVTVLSHCHNLELLELIDDQRDFVLFPDGGDSDTVGLILTIHFPRLKKLFLKETVATPRALLAFCEAHRSTLKALGLDDVCLFRSGYDSDGRRRRFINNTWRPFLTKIPSILALEEGLVKIGRRREYRDLYEWEKELGKDCRGASPTRCSKDDCCIRAFNRGSEYDSDMGSDVDSGTFDFSDQIMTRNRS</sequence>
<dbReference type="OrthoDB" id="5422579at2759"/>
<dbReference type="EMBL" id="MU003695">
    <property type="protein sequence ID" value="KAF2813703.1"/>
    <property type="molecule type" value="Genomic_DNA"/>
</dbReference>
<protein>
    <submittedName>
        <fullName evidence="1 3">Uncharacterized protein</fullName>
    </submittedName>
</protein>
<accession>A0A6A6YZ34</accession>
<evidence type="ECO:0000313" key="1">
    <source>
        <dbReference type="EMBL" id="KAF2813703.1"/>
    </source>
</evidence>
<reference evidence="3" key="3">
    <citation type="submission" date="2025-04" db="UniProtKB">
        <authorList>
            <consortium name="RefSeq"/>
        </authorList>
    </citation>
    <scope>IDENTIFICATION</scope>
    <source>
        <strain evidence="3">CBS 304.34</strain>
    </source>
</reference>
<dbReference type="AlphaFoldDB" id="A0A6A6YZ34"/>
<evidence type="ECO:0000313" key="2">
    <source>
        <dbReference type="Proteomes" id="UP000504636"/>
    </source>
</evidence>
<organism evidence="1">
    <name type="scientific">Mytilinidion resinicola</name>
    <dbReference type="NCBI Taxonomy" id="574789"/>
    <lineage>
        <taxon>Eukaryota</taxon>
        <taxon>Fungi</taxon>
        <taxon>Dikarya</taxon>
        <taxon>Ascomycota</taxon>
        <taxon>Pezizomycotina</taxon>
        <taxon>Dothideomycetes</taxon>
        <taxon>Pleosporomycetidae</taxon>
        <taxon>Mytilinidiales</taxon>
        <taxon>Mytilinidiaceae</taxon>
        <taxon>Mytilinidion</taxon>
    </lineage>
</organism>
<gene>
    <name evidence="1 3" type="ORF">BDZ99DRAFT_567455</name>
</gene>
<proteinExistence type="predicted"/>
<dbReference type="Proteomes" id="UP000504636">
    <property type="component" value="Unplaced"/>
</dbReference>
<reference evidence="1 3" key="1">
    <citation type="journal article" date="2020" name="Stud. Mycol.">
        <title>101 Dothideomycetes genomes: a test case for predicting lifestyles and emergence of pathogens.</title>
        <authorList>
            <person name="Haridas S."/>
            <person name="Albert R."/>
            <person name="Binder M."/>
            <person name="Bloem J."/>
            <person name="Labutti K."/>
            <person name="Salamov A."/>
            <person name="Andreopoulos B."/>
            <person name="Baker S."/>
            <person name="Barry K."/>
            <person name="Bills G."/>
            <person name="Bluhm B."/>
            <person name="Cannon C."/>
            <person name="Castanera R."/>
            <person name="Culley D."/>
            <person name="Daum C."/>
            <person name="Ezra D."/>
            <person name="Gonzalez J."/>
            <person name="Henrissat B."/>
            <person name="Kuo A."/>
            <person name="Liang C."/>
            <person name="Lipzen A."/>
            <person name="Lutzoni F."/>
            <person name="Magnuson J."/>
            <person name="Mondo S."/>
            <person name="Nolan M."/>
            <person name="Ohm R."/>
            <person name="Pangilinan J."/>
            <person name="Park H.-J."/>
            <person name="Ramirez L."/>
            <person name="Alfaro M."/>
            <person name="Sun H."/>
            <person name="Tritt A."/>
            <person name="Yoshinaga Y."/>
            <person name="Zwiers L.-H."/>
            <person name="Turgeon B."/>
            <person name="Goodwin S."/>
            <person name="Spatafora J."/>
            <person name="Crous P."/>
            <person name="Grigoriev I."/>
        </authorList>
    </citation>
    <scope>NUCLEOTIDE SEQUENCE</scope>
    <source>
        <strain evidence="1 3">CBS 304.34</strain>
    </source>
</reference>
<evidence type="ECO:0000313" key="3">
    <source>
        <dbReference type="RefSeq" id="XP_033580667.1"/>
    </source>
</evidence>
<dbReference type="RefSeq" id="XP_033580667.1">
    <property type="nucleotide sequence ID" value="XM_033727686.1"/>
</dbReference>
<reference evidence="3" key="2">
    <citation type="submission" date="2020-04" db="EMBL/GenBank/DDBJ databases">
        <authorList>
            <consortium name="NCBI Genome Project"/>
        </authorList>
    </citation>
    <scope>NUCLEOTIDE SEQUENCE</scope>
    <source>
        <strain evidence="3">CBS 304.34</strain>
    </source>
</reference>
<name>A0A6A6YZ34_9PEZI</name>
<keyword evidence="2" id="KW-1185">Reference proteome</keyword>